<evidence type="ECO:0000256" key="1">
    <source>
        <dbReference type="ARBA" id="ARBA00007780"/>
    </source>
</evidence>
<evidence type="ECO:0000313" key="7">
    <source>
        <dbReference type="EMBL" id="RSH90470.1"/>
    </source>
</evidence>
<keyword evidence="8" id="KW-1185">Reference proteome</keyword>
<sequence length="616" mass="65999">MSQPVPPSWKVREQNPPNRQPRPRDASNKPFENTADPPCLVSFSHPPLHPTRVHLYLRVVSTPWLSSSPSSNHPRAASRAPPIGSRQVLVRPPPQGLPHPGHLPRGQDPHPSNVTFKVAGAKDATSNAIAGDIEGKYVDFKNGLTFTQAWTTTNILRTQLELENQIAKGLKLDLATTLNPAKSQKSAILTAIYKQPSLHSRATVDLFKGPTFTADAVVGRDGFLVGAEASYDVLSGAITRYAGAVGFSAPEYAITLHGLGNLSTFAASYYHKVSKDVEAGAKAVYDTKSTTGGVSLEVGAKTYLDNAAFVKAKINNAGILCLGYTQALRPGVKASFGLGLDTSRLNDPTAGQAAHKVGASFTFNSRSPKSLTRSPSPRRDRDVSMSRSRSRSPRKDALNGTTDIDVPSAGGGGSGAHRVIVVSGLTKNVQKGHLEEIFGEYGKVTGLDLPLFKVSGLNRGKAALEYGEPEDAQKAVKHMDGGQLDGSFLTVQPLTQTPRVDLPSPSPRAKARLTPTPGSPSFPLPIPLSTSATPLPIVLTQPLPASRFVQLPPAFSFAIPSALPRGSTWAGLESPSEAQELFQEYLPLQVQVEVKVKVEIEVAATQERQWERHEHR</sequence>
<keyword evidence="3" id="KW-0406">Ion transport</keyword>
<feature type="region of interest" description="Disordered" evidence="5">
    <location>
        <begin position="363"/>
        <end position="413"/>
    </location>
</feature>
<dbReference type="InterPro" id="IPR027246">
    <property type="entry name" value="Porin_Euk/Tom40"/>
</dbReference>
<dbReference type="PANTHER" id="PTHR11743:SF70">
    <property type="entry name" value="GH26960P-RELATED"/>
    <property type="match status" value="1"/>
</dbReference>
<dbReference type="CDD" id="cd12365">
    <property type="entry name" value="RRM_RNPS1"/>
    <property type="match status" value="1"/>
</dbReference>
<dbReference type="GO" id="GO:0046930">
    <property type="term" value="C:pore complex"/>
    <property type="evidence" value="ECO:0007669"/>
    <property type="project" value="UniProtKB-KW"/>
</dbReference>
<dbReference type="InterPro" id="IPR035979">
    <property type="entry name" value="RBD_domain_sf"/>
</dbReference>
<comment type="similarity">
    <text evidence="1">Belongs to the eukaryotic mitochondrial porin family.</text>
</comment>
<dbReference type="Gene3D" id="2.40.160.10">
    <property type="entry name" value="Porin"/>
    <property type="match status" value="1"/>
</dbReference>
<feature type="region of interest" description="Disordered" evidence="5">
    <location>
        <begin position="65"/>
        <end position="113"/>
    </location>
</feature>
<dbReference type="GO" id="GO:0003723">
    <property type="term" value="F:RNA binding"/>
    <property type="evidence" value="ECO:0007669"/>
    <property type="project" value="UniProtKB-UniRule"/>
</dbReference>
<keyword evidence="3" id="KW-0626">Porin</keyword>
<dbReference type="CDD" id="cd07306">
    <property type="entry name" value="Porin3_VDAC"/>
    <property type="match status" value="1"/>
</dbReference>
<dbReference type="GO" id="GO:0005741">
    <property type="term" value="C:mitochondrial outer membrane"/>
    <property type="evidence" value="ECO:0007669"/>
    <property type="project" value="InterPro"/>
</dbReference>
<dbReference type="GO" id="GO:0015288">
    <property type="term" value="F:porin activity"/>
    <property type="evidence" value="ECO:0007669"/>
    <property type="project" value="UniProtKB-KW"/>
</dbReference>
<dbReference type="PANTHER" id="PTHR11743">
    <property type="entry name" value="VOLTAGE-DEPENDENT ANION-SELECTIVE CHANNEL"/>
    <property type="match status" value="1"/>
</dbReference>
<dbReference type="STRING" id="1890683.A0A427YHC3"/>
<dbReference type="AlphaFoldDB" id="A0A427YHC3"/>
<proteinExistence type="inferred from homology"/>
<keyword evidence="2" id="KW-0812">Transmembrane</keyword>
<dbReference type="OrthoDB" id="7827681at2759"/>
<keyword evidence="2" id="KW-1134">Transmembrane beta strand</keyword>
<evidence type="ECO:0000256" key="3">
    <source>
        <dbReference type="ARBA" id="ARBA00023114"/>
    </source>
</evidence>
<dbReference type="PRINTS" id="PR00185">
    <property type="entry name" value="EUKARYTPORIN"/>
</dbReference>
<dbReference type="InterPro" id="IPR001925">
    <property type="entry name" value="Porin_Euk"/>
</dbReference>
<evidence type="ECO:0000256" key="2">
    <source>
        <dbReference type="ARBA" id="ARBA00022452"/>
    </source>
</evidence>
<dbReference type="Pfam" id="PF00076">
    <property type="entry name" value="RRM_1"/>
    <property type="match status" value="1"/>
</dbReference>
<feature type="domain" description="RRM" evidence="6">
    <location>
        <begin position="418"/>
        <end position="496"/>
    </location>
</feature>
<organism evidence="7 8">
    <name type="scientific">Saitozyma podzolica</name>
    <dbReference type="NCBI Taxonomy" id="1890683"/>
    <lineage>
        <taxon>Eukaryota</taxon>
        <taxon>Fungi</taxon>
        <taxon>Dikarya</taxon>
        <taxon>Basidiomycota</taxon>
        <taxon>Agaricomycotina</taxon>
        <taxon>Tremellomycetes</taxon>
        <taxon>Tremellales</taxon>
        <taxon>Trimorphomycetaceae</taxon>
        <taxon>Saitozyma</taxon>
    </lineage>
</organism>
<evidence type="ECO:0000256" key="4">
    <source>
        <dbReference type="PROSITE-ProRule" id="PRU00176"/>
    </source>
</evidence>
<evidence type="ECO:0000313" key="8">
    <source>
        <dbReference type="Proteomes" id="UP000279259"/>
    </source>
</evidence>
<dbReference type="SMART" id="SM00360">
    <property type="entry name" value="RRM"/>
    <property type="match status" value="1"/>
</dbReference>
<feature type="compositionally biased region" description="Polar residues" evidence="5">
    <location>
        <begin position="363"/>
        <end position="372"/>
    </location>
</feature>
<dbReference type="InterPro" id="IPR012677">
    <property type="entry name" value="Nucleotide-bd_a/b_plait_sf"/>
</dbReference>
<dbReference type="Pfam" id="PF01459">
    <property type="entry name" value="Porin_3"/>
    <property type="match status" value="1"/>
</dbReference>
<keyword evidence="3" id="KW-0813">Transport</keyword>
<feature type="region of interest" description="Disordered" evidence="5">
    <location>
        <begin position="1"/>
        <end position="38"/>
    </location>
</feature>
<dbReference type="Gene3D" id="3.30.70.330">
    <property type="match status" value="1"/>
</dbReference>
<evidence type="ECO:0000259" key="6">
    <source>
        <dbReference type="PROSITE" id="PS50102"/>
    </source>
</evidence>
<evidence type="ECO:0000256" key="5">
    <source>
        <dbReference type="SAM" id="MobiDB-lite"/>
    </source>
</evidence>
<gene>
    <name evidence="7" type="primary">POR1</name>
    <name evidence="7" type="ORF">EHS25_001075</name>
</gene>
<dbReference type="PROSITE" id="PS50102">
    <property type="entry name" value="RRM"/>
    <property type="match status" value="1"/>
</dbReference>
<dbReference type="Proteomes" id="UP000279259">
    <property type="component" value="Unassembled WGS sequence"/>
</dbReference>
<keyword evidence="2" id="KW-0472">Membrane</keyword>
<dbReference type="InterPro" id="IPR000504">
    <property type="entry name" value="RRM_dom"/>
</dbReference>
<dbReference type="InterPro" id="IPR034201">
    <property type="entry name" value="RNPS1_RRM"/>
</dbReference>
<dbReference type="EMBL" id="RSCD01000010">
    <property type="protein sequence ID" value="RSH90470.1"/>
    <property type="molecule type" value="Genomic_DNA"/>
</dbReference>
<keyword evidence="4" id="KW-0694">RNA-binding</keyword>
<reference evidence="7 8" key="1">
    <citation type="submission" date="2018-11" db="EMBL/GenBank/DDBJ databases">
        <title>Genome sequence of Saitozyma podzolica DSM 27192.</title>
        <authorList>
            <person name="Aliyu H."/>
            <person name="Gorte O."/>
            <person name="Ochsenreither K."/>
        </authorList>
    </citation>
    <scope>NUCLEOTIDE SEQUENCE [LARGE SCALE GENOMIC DNA]</scope>
    <source>
        <strain evidence="7 8">DSM 27192</strain>
    </source>
</reference>
<name>A0A427YHC3_9TREE</name>
<comment type="caution">
    <text evidence="7">The sequence shown here is derived from an EMBL/GenBank/DDBJ whole genome shotgun (WGS) entry which is preliminary data.</text>
</comment>
<dbReference type="GO" id="GO:0008308">
    <property type="term" value="F:voltage-gated monoatomic anion channel activity"/>
    <property type="evidence" value="ECO:0007669"/>
    <property type="project" value="InterPro"/>
</dbReference>
<accession>A0A427YHC3</accession>
<feature type="compositionally biased region" description="Low complexity" evidence="5">
    <location>
        <begin position="66"/>
        <end position="82"/>
    </location>
</feature>
<protein>
    <submittedName>
        <fullName evidence="7">Porin por1</fullName>
    </submittedName>
</protein>
<dbReference type="SUPFAM" id="SSF54928">
    <property type="entry name" value="RNA-binding domain, RBD"/>
    <property type="match status" value="1"/>
</dbReference>
<feature type="region of interest" description="Disordered" evidence="5">
    <location>
        <begin position="492"/>
        <end position="522"/>
    </location>
</feature>
<dbReference type="InterPro" id="IPR023614">
    <property type="entry name" value="Porin_dom_sf"/>
</dbReference>